<evidence type="ECO:0000313" key="1">
    <source>
        <dbReference type="Proteomes" id="UP000095286"/>
    </source>
</evidence>
<sequence length="734" mass="82634">MLLYWRLLGILLVLNLNLVHPQDGETSTSNPDSYRTGRLNQFVGYYTPRPMTQNIQRLYASIWAGWSSWSFCVNNAQIRVRACNTVRGFSCLGPNKETKECASPRTDNGRPNNISDDYDTVDDPYEEDRKIAMRQLYSDYDHNENASKLAKQKLEKLRRPIMSGVKNSPTEPIRINLPNVQNMPNRADGSPGVRPELLYRGNVNQIQTTTETTTLAAIETEQSTVEATVEVTTTTEPTTTTEYHPIQVTKFTTRRPHVVQPIRAFTNSPQHHFHQYRTTVAEPTFSRKGNYESKLLKVQKVYPTTASPAVEDIIADPIPTKDTAGRDIIESFEFNTNPRNNVPIKIPMSHHIPAEATATPTTAFHSQTTTVQSPTTSKYVMMPTETPIPASPPATFIREGETRGLGIRKLLISKNAPSPLIKNRVDSDAGTPFFVHDSDAGKAQEEDTAKALEFMVANMARAVKKINVQTEPNENVKNYREESDTDLLMTKSYKEMPEIRRKPANHDSTFQKVVKTNENDYEDLDEETKKLLMGAIQDEKTLNDPVAIQREIEKLKNLMKDVEGEMVESDGTTSAPHHNKFKITEHQLQRDTSYRPEMSQNAKDLALVPSESGFVVQENLPLPAIITQDAESRGQGFVPQAGELKRAQWSDWGDWNECFCLRQLRTRSCIYDSAYHSSGCVGSSYESRDCVTTRPCPALETKKLLAASSSSDVKRESIGGLRINRISHSTRMSK</sequence>
<proteinExistence type="predicted"/>
<dbReference type="WBParaSite" id="RSKR_0000987000.1">
    <property type="protein sequence ID" value="RSKR_0000987000.1"/>
    <property type="gene ID" value="RSKR_0000987000"/>
</dbReference>
<name>A0AC35UBD6_9BILA</name>
<organism evidence="1 2">
    <name type="scientific">Rhabditophanes sp. KR3021</name>
    <dbReference type="NCBI Taxonomy" id="114890"/>
    <lineage>
        <taxon>Eukaryota</taxon>
        <taxon>Metazoa</taxon>
        <taxon>Ecdysozoa</taxon>
        <taxon>Nematoda</taxon>
        <taxon>Chromadorea</taxon>
        <taxon>Rhabditida</taxon>
        <taxon>Tylenchina</taxon>
        <taxon>Panagrolaimomorpha</taxon>
        <taxon>Strongyloidoidea</taxon>
        <taxon>Alloionematidae</taxon>
        <taxon>Rhabditophanes</taxon>
    </lineage>
</organism>
<reference evidence="2" key="1">
    <citation type="submission" date="2016-11" db="UniProtKB">
        <authorList>
            <consortium name="WormBaseParasite"/>
        </authorList>
    </citation>
    <scope>IDENTIFICATION</scope>
    <source>
        <strain evidence="2">KR3021</strain>
    </source>
</reference>
<protein>
    <submittedName>
        <fullName evidence="2">Mucin-5AC</fullName>
    </submittedName>
</protein>
<accession>A0AC35UBD6</accession>
<dbReference type="Proteomes" id="UP000095286">
    <property type="component" value="Unplaced"/>
</dbReference>
<evidence type="ECO:0000313" key="2">
    <source>
        <dbReference type="WBParaSite" id="RSKR_0000987000.1"/>
    </source>
</evidence>